<evidence type="ECO:0000256" key="2">
    <source>
        <dbReference type="ARBA" id="ARBA00022898"/>
    </source>
</evidence>
<accession>G7V7H0</accession>
<evidence type="ECO:0000256" key="3">
    <source>
        <dbReference type="ARBA" id="ARBA00023239"/>
    </source>
</evidence>
<dbReference type="AlphaFoldDB" id="G7V7H0"/>
<dbReference type="GO" id="GO:0030170">
    <property type="term" value="F:pyridoxal phosphate binding"/>
    <property type="evidence" value="ECO:0007669"/>
    <property type="project" value="InterPro"/>
</dbReference>
<dbReference type="InterPro" id="IPR050147">
    <property type="entry name" value="Ser/Thr_Dehydratase"/>
</dbReference>
<dbReference type="Proteomes" id="UP000005868">
    <property type="component" value="Chromosome"/>
</dbReference>
<dbReference type="STRING" id="580340.Tlie_0397"/>
<keyword evidence="3" id="KW-0456">Lyase</keyword>
<dbReference type="Gene3D" id="3.40.50.1100">
    <property type="match status" value="2"/>
</dbReference>
<dbReference type="InterPro" id="IPR001926">
    <property type="entry name" value="TrpB-like_PALP"/>
</dbReference>
<dbReference type="PROSITE" id="PS00165">
    <property type="entry name" value="DEHYDRATASE_SER_THR"/>
    <property type="match status" value="1"/>
</dbReference>
<evidence type="ECO:0000313" key="6">
    <source>
        <dbReference type="Proteomes" id="UP000005868"/>
    </source>
</evidence>
<dbReference type="GO" id="GO:0009097">
    <property type="term" value="P:isoleucine biosynthetic process"/>
    <property type="evidence" value="ECO:0007669"/>
    <property type="project" value="TreeGrafter"/>
</dbReference>
<feature type="domain" description="Tryptophan synthase beta chain-like PALP" evidence="4">
    <location>
        <begin position="62"/>
        <end position="352"/>
    </location>
</feature>
<dbReference type="GO" id="GO:0006567">
    <property type="term" value="P:L-threonine catabolic process"/>
    <property type="evidence" value="ECO:0007669"/>
    <property type="project" value="TreeGrafter"/>
</dbReference>
<evidence type="ECO:0000256" key="1">
    <source>
        <dbReference type="ARBA" id="ARBA00001933"/>
    </source>
</evidence>
<name>G7V7H0_THELD</name>
<dbReference type="PANTHER" id="PTHR48078:SF6">
    <property type="entry name" value="L-THREONINE DEHYDRATASE CATABOLIC TDCB"/>
    <property type="match status" value="1"/>
</dbReference>
<dbReference type="EMBL" id="CP003096">
    <property type="protein sequence ID" value="AER66132.1"/>
    <property type="molecule type" value="Genomic_DNA"/>
</dbReference>
<sequence length="360" mass="38399">MGLRIYCPECGKSYEPHLRPPRCLCGKPLSSTTDWQTLDMDSSKRGIFRYSSALPLVNEDLSMGEGGTPLIPALGRENLFLKLDFLCPTGSFKDRGAVMVVADAVEAGCDSLVIDSSGNAGASVAAYASRAGIKAHVVVPKGTSEVKKKQIAAFGACVVEVPGGRSDAAKKGLEMAEKMFYASHVWNPLFLEGTKTVAFEIWEQLGGVAPDAVLSPAGNGTMLLGLYKGFRELMKRCLTKRMPKIFAVQAEQCSPLYNAFTRQRKRIGKTIAEGIAVSDPPRLNEMLSAVRTTGGRVVVVSEEKIAAEQVRLAKEEGLLVEPTSAVAPAAEGILREKGLITASDLVVIPLTGSGMKKPPA</sequence>
<dbReference type="GO" id="GO:0003941">
    <property type="term" value="F:L-serine ammonia-lyase activity"/>
    <property type="evidence" value="ECO:0007669"/>
    <property type="project" value="TreeGrafter"/>
</dbReference>
<dbReference type="GO" id="GO:0004794">
    <property type="term" value="F:threonine deaminase activity"/>
    <property type="evidence" value="ECO:0007669"/>
    <property type="project" value="TreeGrafter"/>
</dbReference>
<evidence type="ECO:0000313" key="5">
    <source>
        <dbReference type="EMBL" id="AER66132.1"/>
    </source>
</evidence>
<comment type="cofactor">
    <cofactor evidence="1">
        <name>pyridoxal 5'-phosphate</name>
        <dbReference type="ChEBI" id="CHEBI:597326"/>
    </cofactor>
</comment>
<proteinExistence type="predicted"/>
<dbReference type="SUPFAM" id="SSF53686">
    <property type="entry name" value="Tryptophan synthase beta subunit-like PLP-dependent enzymes"/>
    <property type="match status" value="1"/>
</dbReference>
<dbReference type="eggNOG" id="COG0498">
    <property type="taxonomic scope" value="Bacteria"/>
</dbReference>
<keyword evidence="6" id="KW-1185">Reference proteome</keyword>
<dbReference type="PANTHER" id="PTHR48078">
    <property type="entry name" value="THREONINE DEHYDRATASE, MITOCHONDRIAL-RELATED"/>
    <property type="match status" value="1"/>
</dbReference>
<evidence type="ECO:0000259" key="4">
    <source>
        <dbReference type="Pfam" id="PF00291"/>
    </source>
</evidence>
<protein>
    <submittedName>
        <fullName evidence="5">Pyridoxal-5'-phosphate-dependent protein beta subunit</fullName>
    </submittedName>
</protein>
<dbReference type="InterPro" id="IPR036052">
    <property type="entry name" value="TrpB-like_PALP_sf"/>
</dbReference>
<dbReference type="OrthoDB" id="9778118at2"/>
<dbReference type="InterPro" id="IPR000634">
    <property type="entry name" value="Ser/Thr_deHydtase_PyrdxlP-BS"/>
</dbReference>
<gene>
    <name evidence="5" type="ordered locus">Tlie_0397</name>
</gene>
<reference evidence="5 6" key="2">
    <citation type="journal article" date="2012" name="Stand. Genomic Sci.">
        <title>Genome sequence of the moderately thermophilic, amino-acid-degrading and sulfur-reducing bacterium Thermovirga lienii type strain (Cas60314(T)).</title>
        <authorList>
            <person name="Goker M."/>
            <person name="Saunders E."/>
            <person name="Lapidus A."/>
            <person name="Nolan M."/>
            <person name="Lucas S."/>
            <person name="Hammon N."/>
            <person name="Deshpande S."/>
            <person name="Cheng J.F."/>
            <person name="Han C."/>
            <person name="Tapia R."/>
            <person name="Goodwin L.A."/>
            <person name="Pitluck S."/>
            <person name="Liolios K."/>
            <person name="Mavromatis K."/>
            <person name="Pagani I."/>
            <person name="Ivanova N."/>
            <person name="Mikhailova N."/>
            <person name="Pati A."/>
            <person name="Chen A."/>
            <person name="Palaniappan K."/>
            <person name="Land M."/>
            <person name="Chang Y.J."/>
            <person name="Jeffries C.D."/>
            <person name="Brambilla E.M."/>
            <person name="Rohde M."/>
            <person name="Spring S."/>
            <person name="Detter J.C."/>
            <person name="Woyke T."/>
            <person name="Bristow J."/>
            <person name="Eisen J.A."/>
            <person name="Markowitz V."/>
            <person name="Hugenholtz P."/>
            <person name="Kyrpides N.C."/>
            <person name="Klenk H.P."/>
        </authorList>
    </citation>
    <scope>NUCLEOTIDE SEQUENCE [LARGE SCALE GENOMIC DNA]</scope>
    <source>
        <strain evidence="6">ATCC BAA-1197 / DSM 17291 / Cas60314</strain>
    </source>
</reference>
<organism evidence="5 6">
    <name type="scientific">Thermovirga lienii (strain ATCC BAA-1197 / DSM 17291 / Cas60314)</name>
    <dbReference type="NCBI Taxonomy" id="580340"/>
    <lineage>
        <taxon>Bacteria</taxon>
        <taxon>Thermotogati</taxon>
        <taxon>Synergistota</taxon>
        <taxon>Synergistia</taxon>
        <taxon>Synergistales</taxon>
        <taxon>Thermovirgaceae</taxon>
        <taxon>Thermovirga</taxon>
    </lineage>
</organism>
<dbReference type="CDD" id="cd01563">
    <property type="entry name" value="Thr-synth_1"/>
    <property type="match status" value="1"/>
</dbReference>
<dbReference type="HOGENOM" id="CLU_028142_4_0_0"/>
<dbReference type="GO" id="GO:0006565">
    <property type="term" value="P:L-serine catabolic process"/>
    <property type="evidence" value="ECO:0007669"/>
    <property type="project" value="TreeGrafter"/>
</dbReference>
<dbReference type="KEGG" id="tli:Tlie_0397"/>
<reference evidence="6" key="1">
    <citation type="submission" date="2011-10" db="EMBL/GenBank/DDBJ databases">
        <title>The complete genome of chromosome of Thermovirga lienii DSM 17291.</title>
        <authorList>
            <consortium name="US DOE Joint Genome Institute (JGI-PGF)"/>
            <person name="Lucas S."/>
            <person name="Copeland A."/>
            <person name="Lapidus A."/>
            <person name="Glavina del Rio T."/>
            <person name="Dalin E."/>
            <person name="Tice H."/>
            <person name="Bruce D."/>
            <person name="Goodwin L."/>
            <person name="Pitluck S."/>
            <person name="Peters L."/>
            <person name="Mikhailova N."/>
            <person name="Saunders E."/>
            <person name="Kyrpides N."/>
            <person name="Mavromatis K."/>
            <person name="Ivanova N."/>
            <person name="Last F.I."/>
            <person name="Brettin T."/>
            <person name="Detter J.C."/>
            <person name="Han C."/>
            <person name="Larimer F."/>
            <person name="Land M."/>
            <person name="Hauser L."/>
            <person name="Markowitz V."/>
            <person name="Cheng J.-F."/>
            <person name="Hugenholtz P."/>
            <person name="Woyke T."/>
            <person name="Wu D."/>
            <person name="Spring S."/>
            <person name="Schroeder M."/>
            <person name="Brambilla E.-M."/>
            <person name="Klenk H.-P."/>
            <person name="Eisen J.A."/>
        </authorList>
    </citation>
    <scope>NUCLEOTIDE SEQUENCE [LARGE SCALE GENOMIC DNA]</scope>
    <source>
        <strain evidence="6">ATCC BAA-1197 / DSM 17291 / Cas60314</strain>
    </source>
</reference>
<dbReference type="Pfam" id="PF00291">
    <property type="entry name" value="PALP"/>
    <property type="match status" value="1"/>
</dbReference>
<keyword evidence="2" id="KW-0663">Pyridoxal phosphate</keyword>